<comment type="caution">
    <text evidence="1">The sequence shown here is derived from an EMBL/GenBank/DDBJ whole genome shotgun (WGS) entry which is preliminary data.</text>
</comment>
<proteinExistence type="predicted"/>
<gene>
    <name evidence="1" type="ORF">VJJ49_13910</name>
</gene>
<dbReference type="GeneID" id="84809600"/>
<keyword evidence="2" id="KW-1185">Reference proteome</keyword>
<organism evidence="1 2">
    <name type="scientific">Capnocytophaga gingivalis</name>
    <dbReference type="NCBI Taxonomy" id="1017"/>
    <lineage>
        <taxon>Bacteria</taxon>
        <taxon>Pseudomonadati</taxon>
        <taxon>Bacteroidota</taxon>
        <taxon>Flavobacteriia</taxon>
        <taxon>Flavobacteriales</taxon>
        <taxon>Flavobacteriaceae</taxon>
        <taxon>Capnocytophaga</taxon>
    </lineage>
</organism>
<evidence type="ECO:0000313" key="1">
    <source>
        <dbReference type="EMBL" id="MEB3041775.1"/>
    </source>
</evidence>
<dbReference type="EMBL" id="JAYKBV010000031">
    <property type="protein sequence ID" value="MEB3041775.1"/>
    <property type="molecule type" value="Genomic_DNA"/>
</dbReference>
<dbReference type="Proteomes" id="UP001324270">
    <property type="component" value="Unassembled WGS sequence"/>
</dbReference>
<accession>A0ABU5YD80</accession>
<dbReference type="RefSeq" id="WP_157909455.1">
    <property type="nucleotide sequence ID" value="NZ_CAUVLU010000044.1"/>
</dbReference>
<protein>
    <submittedName>
        <fullName evidence="1">Uncharacterized protein</fullName>
    </submittedName>
</protein>
<reference evidence="1 2" key="1">
    <citation type="submission" date="2023-12" db="EMBL/GenBank/DDBJ databases">
        <title>Genomic sequences of Capnocytophaga and Parvimonas strains.</title>
        <authorList>
            <person name="Watt R.M."/>
            <person name="Wang M."/>
            <person name="Yang T."/>
            <person name="Tong W.M."/>
        </authorList>
    </citation>
    <scope>NUCLEOTIDE SEQUENCE [LARGE SCALE GENOMIC DNA]</scope>
    <source>
        <strain evidence="1 2">CCUG 13156</strain>
    </source>
</reference>
<evidence type="ECO:0000313" key="2">
    <source>
        <dbReference type="Proteomes" id="UP001324270"/>
    </source>
</evidence>
<name>A0ABU5YD80_9FLAO</name>
<sequence length="45" mass="5468">MTNLTNETVKELFHIAGQIAYEEGRKNSWRWQWLLARIAIFKKFE</sequence>